<feature type="domain" description="Pyruvate phosphate dikinase AMP/ATP-binding" evidence="2">
    <location>
        <begin position="205"/>
        <end position="256"/>
    </location>
</feature>
<dbReference type="Gene3D" id="3.30.470.20">
    <property type="entry name" value="ATP-grasp fold, B domain"/>
    <property type="match status" value="2"/>
</dbReference>
<dbReference type="Pfam" id="PF01326">
    <property type="entry name" value="PPDK_N"/>
    <property type="match status" value="2"/>
</dbReference>
<dbReference type="InterPro" id="IPR051549">
    <property type="entry name" value="PEP_Utilizing_Enz"/>
</dbReference>
<dbReference type="SUPFAM" id="SSF56059">
    <property type="entry name" value="Glutathione synthetase ATP-binding domain-like"/>
    <property type="match status" value="1"/>
</dbReference>
<evidence type="ECO:0000313" key="3">
    <source>
        <dbReference type="EMBL" id="MFM9612038.1"/>
    </source>
</evidence>
<dbReference type="Pfam" id="PF00391">
    <property type="entry name" value="PEP-utilizers"/>
    <property type="match status" value="1"/>
</dbReference>
<accession>A0ABW9HZ34</accession>
<reference evidence="3 4" key="1">
    <citation type="submission" date="2024-12" db="EMBL/GenBank/DDBJ databases">
        <title>Forecasting of Potato common scab and diversities of Pathogenic streptomyces spp. in china.</title>
        <authorList>
            <person name="Handique U."/>
            <person name="Wu J."/>
        </authorList>
    </citation>
    <scope>NUCLEOTIDE SEQUENCE [LARGE SCALE GENOMIC DNA]</scope>
    <source>
        <strain evidence="3 4">ZRIMU1530</strain>
    </source>
</reference>
<dbReference type="PANTHER" id="PTHR43615:SF1">
    <property type="entry name" value="PPDK_N DOMAIN-CONTAINING PROTEIN"/>
    <property type="match status" value="1"/>
</dbReference>
<dbReference type="Gene3D" id="3.50.30.10">
    <property type="entry name" value="Phosphohistidine domain"/>
    <property type="match status" value="1"/>
</dbReference>
<gene>
    <name evidence="3" type="ORF">ACKI18_25400</name>
</gene>
<evidence type="ECO:0000259" key="2">
    <source>
        <dbReference type="Pfam" id="PF01326"/>
    </source>
</evidence>
<protein>
    <submittedName>
        <fullName evidence="3">PEP/pyruvate-binding domain-containing protein</fullName>
    </submittedName>
</protein>
<dbReference type="Proteomes" id="UP001631957">
    <property type="component" value="Unassembled WGS sequence"/>
</dbReference>
<feature type="domain" description="Pyruvate phosphate dikinase AMP/ATP-binding" evidence="2">
    <location>
        <begin position="72"/>
        <end position="192"/>
    </location>
</feature>
<dbReference type="EMBL" id="JBJVNI010000013">
    <property type="protein sequence ID" value="MFM9612038.1"/>
    <property type="molecule type" value="Genomic_DNA"/>
</dbReference>
<dbReference type="RefSeq" id="WP_409122551.1">
    <property type="nucleotide sequence ID" value="NZ_JBJVNI010000013.1"/>
</dbReference>
<dbReference type="InterPro" id="IPR002192">
    <property type="entry name" value="PPDK_AMP/ATP-bd"/>
</dbReference>
<feature type="domain" description="PEP-utilising enzyme mobile" evidence="1">
    <location>
        <begin position="602"/>
        <end position="672"/>
    </location>
</feature>
<dbReference type="InterPro" id="IPR013815">
    <property type="entry name" value="ATP_grasp_subdomain_1"/>
</dbReference>
<dbReference type="Gene3D" id="3.30.1490.20">
    <property type="entry name" value="ATP-grasp fold, A domain"/>
    <property type="match status" value="1"/>
</dbReference>
<evidence type="ECO:0000259" key="1">
    <source>
        <dbReference type="Pfam" id="PF00391"/>
    </source>
</evidence>
<comment type="caution">
    <text evidence="3">The sequence shown here is derived from an EMBL/GenBank/DDBJ whole genome shotgun (WGS) entry which is preliminary data.</text>
</comment>
<dbReference type="InterPro" id="IPR008279">
    <property type="entry name" value="PEP-util_enz_mobile_dom"/>
</dbReference>
<dbReference type="SUPFAM" id="SSF52009">
    <property type="entry name" value="Phosphohistidine domain"/>
    <property type="match status" value="1"/>
</dbReference>
<proteinExistence type="predicted"/>
<organism evidence="3 4">
    <name type="scientific">Streptomyces niveiscabiei</name>
    <dbReference type="NCBI Taxonomy" id="164115"/>
    <lineage>
        <taxon>Bacteria</taxon>
        <taxon>Bacillati</taxon>
        <taxon>Actinomycetota</taxon>
        <taxon>Actinomycetes</taxon>
        <taxon>Kitasatosporales</taxon>
        <taxon>Streptomycetaceae</taxon>
        <taxon>Streptomyces</taxon>
    </lineage>
</organism>
<dbReference type="InterPro" id="IPR036637">
    <property type="entry name" value="Phosphohistidine_dom_sf"/>
</dbReference>
<evidence type="ECO:0000313" key="4">
    <source>
        <dbReference type="Proteomes" id="UP001631957"/>
    </source>
</evidence>
<sequence length="684" mass="71730">MGFEGAELAVVPLDSERARHTAVTGAKAANLARAAVAGLPTLPGFVLVPVDRAPDAPVGEYSVRALWHELGGDRTPLVVRSSSAHEDTEDSSMAGRFESVLDVRGWEEFKVAVGVVLDSARRVRPLRPPEEGPGSDGMAVLVQPMLASSVGGVMFGADPVEGRTDRILVSAVRGGPDQLVDGSTQGVRYQLTRMARLVRTEPPGERILSHRQRARLVQLAKKAEKVFGGPQDMEFGFDGDGRLWLFQARPITAMAARPAPGARLLGPGPVAETLPGVLQPLEEDLWVEPMSHGLTLALDIAGAASRRQLRRLPAVTTVRGRAAADLRLLGAVPSAHPVLDFINPAPGARRAGAAWRVGRLRSALPLLAVDLMADVDRQLADFPPPREMLGGQLVEAVAWGRQTLASLHAQESLAGALLGAGTGASAAGEALAELAEGRVRGLTDDQLIERHPVLLALLPPTLGVRAQLPARTGWTAAPRGVGALPVREGLRLRIRWVQEMQARMVQEMSGRLDAGDCGLGPDRLLLLRWAELVRVTEGGPLPADLDRRVPRADEGPLPAVFRVADGRPVAQVAPGRRRAGEGQGAGGGFGAGVAWDGHGERPEHAVLVVRSLDPALAPLLPGLAGLVAETGSALSHLAVLAREYGVPTAVGVPGAVDRFYAGTPLTVDGGTGAVSASAQKELAA</sequence>
<name>A0ABW9HZ34_9ACTN</name>
<dbReference type="PANTHER" id="PTHR43615">
    <property type="entry name" value="PHOSPHOENOLPYRUVATE SYNTHASE-RELATED"/>
    <property type="match status" value="1"/>
</dbReference>
<keyword evidence="4" id="KW-1185">Reference proteome</keyword>